<dbReference type="RefSeq" id="XP_056035297.1">
    <property type="nucleotide sequence ID" value="XM_056180347.1"/>
</dbReference>
<evidence type="ECO:0000256" key="4">
    <source>
        <dbReference type="ARBA" id="ARBA00023136"/>
    </source>
</evidence>
<evidence type="ECO:0000256" key="2">
    <source>
        <dbReference type="ARBA" id="ARBA00022692"/>
    </source>
</evidence>
<dbReference type="InterPro" id="IPR004342">
    <property type="entry name" value="EXS_C"/>
</dbReference>
<name>A0AAE9W718_9SCHI</name>
<evidence type="ECO:0000313" key="7">
    <source>
        <dbReference type="EMBL" id="WBW71054.1"/>
    </source>
</evidence>
<keyword evidence="4 5" id="KW-0472">Membrane</keyword>
<evidence type="ECO:0000313" key="8">
    <source>
        <dbReference type="Proteomes" id="UP001212411"/>
    </source>
</evidence>
<accession>A0AAE9W718</accession>
<dbReference type="Pfam" id="PF03124">
    <property type="entry name" value="EXS"/>
    <property type="match status" value="1"/>
</dbReference>
<dbReference type="GO" id="GO:0016020">
    <property type="term" value="C:membrane"/>
    <property type="evidence" value="ECO:0007669"/>
    <property type="project" value="UniProtKB-SubCell"/>
</dbReference>
<gene>
    <name evidence="7" type="primary">erd101</name>
    <name evidence="7" type="ORF">SOMG_01554</name>
</gene>
<dbReference type="KEGG" id="som:SOMG_01554"/>
<dbReference type="AlphaFoldDB" id="A0AAE9W718"/>
<feature type="transmembrane region" description="Helical" evidence="5">
    <location>
        <begin position="92"/>
        <end position="113"/>
    </location>
</feature>
<keyword evidence="2 5" id="KW-0812">Transmembrane</keyword>
<evidence type="ECO:0000259" key="6">
    <source>
        <dbReference type="PROSITE" id="PS51380"/>
    </source>
</evidence>
<dbReference type="GeneID" id="80875036"/>
<comment type="subcellular location">
    <subcellularLocation>
        <location evidence="1">Membrane</location>
        <topology evidence="1">Multi-pass membrane protein</topology>
    </subcellularLocation>
</comment>
<evidence type="ECO:0000256" key="1">
    <source>
        <dbReference type="ARBA" id="ARBA00004141"/>
    </source>
</evidence>
<keyword evidence="3 5" id="KW-1133">Transmembrane helix</keyword>
<keyword evidence="8" id="KW-1185">Reference proteome</keyword>
<feature type="transmembrane region" description="Helical" evidence="5">
    <location>
        <begin position="250"/>
        <end position="271"/>
    </location>
</feature>
<feature type="transmembrane region" description="Helical" evidence="5">
    <location>
        <begin position="20"/>
        <end position="40"/>
    </location>
</feature>
<dbReference type="EMBL" id="CP115611">
    <property type="protein sequence ID" value="WBW71054.1"/>
    <property type="molecule type" value="Genomic_DNA"/>
</dbReference>
<sequence>MDLEVVEFPLHHKLALPFRIGLLFILGTWLWSFCCHYIYYLNKQDFDFTNARTGVRQATVLPGATFTDLRTDLEQATSKNTIIKRINYEAGYCFSIIISISWLIGFLLFILNTRGDVKGLYTHPLYPTMWMIATVVLVTIPFPWRFRPVQRSLQNCIIRVFFLFHANSYYPHKDLLLSEMFTSYAKMLGDFYVFGCVLKGHITKYTLRPDLKCDGTLFVPLLMTYPFVVATLQSLHYAIRHRKTALKISLLNALKHALAFPLIYLSALIHAERSKFKLASSHGYLFWAWNLLALLNSVYTFCWDTYVDWGINFPFEKVPSRRRLPFVAYFLAAILNFILRITWSLKLYPRLYQYHDYEMGMFSFEMLEVLRRNLWLLFHLDASL</sequence>
<reference evidence="7 8" key="1">
    <citation type="journal article" date="2023" name="G3 (Bethesda)">
        <title>A high-quality reference genome for the fission yeast Schizosaccharomyces osmophilus.</title>
        <authorList>
            <person name="Jia G.S."/>
            <person name="Zhang W.C."/>
            <person name="Liang Y."/>
            <person name="Liu X.H."/>
            <person name="Rhind N."/>
            <person name="Pidoux A."/>
            <person name="Brysch-Herzberg M."/>
            <person name="Du L.L."/>
        </authorList>
    </citation>
    <scope>NUCLEOTIDE SEQUENCE [LARGE SCALE GENOMIC DNA]</scope>
    <source>
        <strain evidence="7 8">CBS 15793</strain>
    </source>
</reference>
<dbReference type="PANTHER" id="PTHR10783">
    <property type="entry name" value="XENOTROPIC AND POLYTROPIC RETROVIRUS RECEPTOR 1-RELATED"/>
    <property type="match status" value="1"/>
</dbReference>
<dbReference type="PROSITE" id="PS51380">
    <property type="entry name" value="EXS"/>
    <property type="match status" value="1"/>
</dbReference>
<protein>
    <submittedName>
        <fullName evidence="7">Erd1-like protein</fullName>
    </submittedName>
</protein>
<dbReference type="Proteomes" id="UP001212411">
    <property type="component" value="Chromosome 1"/>
</dbReference>
<dbReference type="PANTHER" id="PTHR10783:SF46">
    <property type="entry name" value="PROTEIN ERD1 HOMOLOG 2"/>
    <property type="match status" value="1"/>
</dbReference>
<evidence type="ECO:0000256" key="3">
    <source>
        <dbReference type="ARBA" id="ARBA00022989"/>
    </source>
</evidence>
<feature type="transmembrane region" description="Helical" evidence="5">
    <location>
        <begin position="324"/>
        <end position="343"/>
    </location>
</feature>
<feature type="transmembrane region" description="Helical" evidence="5">
    <location>
        <begin position="283"/>
        <end position="303"/>
    </location>
</feature>
<evidence type="ECO:0000256" key="5">
    <source>
        <dbReference type="SAM" id="Phobius"/>
    </source>
</evidence>
<feature type="domain" description="EXS" evidence="6">
    <location>
        <begin position="210"/>
        <end position="384"/>
    </location>
</feature>
<proteinExistence type="predicted"/>
<dbReference type="GO" id="GO:0005737">
    <property type="term" value="C:cytoplasm"/>
    <property type="evidence" value="ECO:0007669"/>
    <property type="project" value="TreeGrafter"/>
</dbReference>
<organism evidence="7 8">
    <name type="scientific">Schizosaccharomyces osmophilus</name>
    <dbReference type="NCBI Taxonomy" id="2545709"/>
    <lineage>
        <taxon>Eukaryota</taxon>
        <taxon>Fungi</taxon>
        <taxon>Dikarya</taxon>
        <taxon>Ascomycota</taxon>
        <taxon>Taphrinomycotina</taxon>
        <taxon>Schizosaccharomycetes</taxon>
        <taxon>Schizosaccharomycetales</taxon>
        <taxon>Schizosaccharomycetaceae</taxon>
        <taxon>Schizosaccharomyces</taxon>
    </lineage>
</organism>
<feature type="transmembrane region" description="Helical" evidence="5">
    <location>
        <begin position="125"/>
        <end position="144"/>
    </location>
</feature>